<name>A0ABQ7E5H1_BRACR</name>
<comment type="caution">
    <text evidence="1">The sequence shown here is derived from an EMBL/GenBank/DDBJ whole genome shotgun (WGS) entry which is preliminary data.</text>
</comment>
<evidence type="ECO:0000313" key="1">
    <source>
        <dbReference type="EMBL" id="KAF3592189.1"/>
    </source>
</evidence>
<evidence type="ECO:0008006" key="3">
    <source>
        <dbReference type="Google" id="ProtNLM"/>
    </source>
</evidence>
<keyword evidence="2" id="KW-1185">Reference proteome</keyword>
<dbReference type="Proteomes" id="UP000266723">
    <property type="component" value="Unassembled WGS sequence"/>
</dbReference>
<evidence type="ECO:0000313" key="2">
    <source>
        <dbReference type="Proteomes" id="UP000266723"/>
    </source>
</evidence>
<reference evidence="1 2" key="1">
    <citation type="journal article" date="2020" name="BMC Genomics">
        <title>Intraspecific diversification of the crop wild relative Brassica cretica Lam. using demographic model selection.</title>
        <authorList>
            <person name="Kioukis A."/>
            <person name="Michalopoulou V.A."/>
            <person name="Briers L."/>
            <person name="Pirintsos S."/>
            <person name="Studholme D.J."/>
            <person name="Pavlidis P."/>
            <person name="Sarris P.F."/>
        </authorList>
    </citation>
    <scope>NUCLEOTIDE SEQUENCE [LARGE SCALE GENOMIC DNA]</scope>
    <source>
        <strain evidence="2">cv. PFS-1207/04</strain>
    </source>
</reference>
<proteinExistence type="predicted"/>
<dbReference type="EMBL" id="QGKV02000299">
    <property type="protein sequence ID" value="KAF3592189.1"/>
    <property type="molecule type" value="Genomic_DNA"/>
</dbReference>
<protein>
    <recommendedName>
        <fullName evidence="3">Aspartate aminotransferase family protein</fullName>
    </recommendedName>
</protein>
<sequence>MSAFETSSHQLVNETSRAEKDHFIDLRHGRKAPLLARLVPGTYPVENPILLDCAGKSFLKALI</sequence>
<organism evidence="1 2">
    <name type="scientific">Brassica cretica</name>
    <name type="common">Mustard</name>
    <dbReference type="NCBI Taxonomy" id="69181"/>
    <lineage>
        <taxon>Eukaryota</taxon>
        <taxon>Viridiplantae</taxon>
        <taxon>Streptophyta</taxon>
        <taxon>Embryophyta</taxon>
        <taxon>Tracheophyta</taxon>
        <taxon>Spermatophyta</taxon>
        <taxon>Magnoliopsida</taxon>
        <taxon>eudicotyledons</taxon>
        <taxon>Gunneridae</taxon>
        <taxon>Pentapetalae</taxon>
        <taxon>rosids</taxon>
        <taxon>malvids</taxon>
        <taxon>Brassicales</taxon>
        <taxon>Brassicaceae</taxon>
        <taxon>Brassiceae</taxon>
        <taxon>Brassica</taxon>
    </lineage>
</organism>
<gene>
    <name evidence="1" type="ORF">DY000_02021682</name>
</gene>
<accession>A0ABQ7E5H1</accession>